<sequence>MHWNRHHLDWKDQHNDLTGPKPDLTYGYPIFDERSEVNAAMRTSEDFRHFSADTLQVLEDKARVQTTPTTGIGKQNTSKLLSTALVAFPWAVVEVKHAEVSLSDRQFCYCQAANASAEALKIRESLIRATGDWENRNCHIPIVSFTCVGPEVRLWLTFREDFREISSSIMMQCIWGSSLLTTWGVMRLLAIIENLHSWALNTVKPKLREWIGSAISRAEDGRSHTPRPETPKAHRPTTSRAPNTTQLPLRIKRTTDGSRNRRKSAPMLNIEETPTKKGCQGDTRVSRTRFLSPGVRRNVPRLISRERSTSSERSISCDRITSRDRNKSQDRRPPRERSTSQESRKYLEVKHAHKRGVSFDRSAFFNRPRPWDRDSSCERSMSLDRRRGREERKAHERRKTREEQRARDEERAREEQRTREKERAHEERKARKKIRARQEKKGREEGRSSKSSRHSALQHDSDSSTAVDPDASYEDDDDESSEDEDSESSEDEDSESSELDTSGEELEEIDFDLWLLS</sequence>
<feature type="compositionally biased region" description="Basic and acidic residues" evidence="1">
    <location>
        <begin position="218"/>
        <end position="232"/>
    </location>
</feature>
<protein>
    <submittedName>
        <fullName evidence="2">Uncharacterized protein</fullName>
    </submittedName>
</protein>
<reference evidence="2" key="1">
    <citation type="journal article" date="2020" name="Stud. Mycol.">
        <title>101 Dothideomycetes genomes: a test case for predicting lifestyles and emergence of pathogens.</title>
        <authorList>
            <person name="Haridas S."/>
            <person name="Albert R."/>
            <person name="Binder M."/>
            <person name="Bloem J."/>
            <person name="Labutti K."/>
            <person name="Salamov A."/>
            <person name="Andreopoulos B."/>
            <person name="Baker S."/>
            <person name="Barry K."/>
            <person name="Bills G."/>
            <person name="Bluhm B."/>
            <person name="Cannon C."/>
            <person name="Castanera R."/>
            <person name="Culley D."/>
            <person name="Daum C."/>
            <person name="Ezra D."/>
            <person name="Gonzalez J."/>
            <person name="Henrissat B."/>
            <person name="Kuo A."/>
            <person name="Liang C."/>
            <person name="Lipzen A."/>
            <person name="Lutzoni F."/>
            <person name="Magnuson J."/>
            <person name="Mondo S."/>
            <person name="Nolan M."/>
            <person name="Ohm R."/>
            <person name="Pangilinan J."/>
            <person name="Park H.-J."/>
            <person name="Ramirez L."/>
            <person name="Alfaro M."/>
            <person name="Sun H."/>
            <person name="Tritt A."/>
            <person name="Yoshinaga Y."/>
            <person name="Zwiers L.-H."/>
            <person name="Turgeon B."/>
            <person name="Goodwin S."/>
            <person name="Spatafora J."/>
            <person name="Crous P."/>
            <person name="Grigoriev I."/>
        </authorList>
    </citation>
    <scope>NUCLEOTIDE SEQUENCE</scope>
    <source>
        <strain evidence="2">CBS 123094</strain>
    </source>
</reference>
<dbReference type="AlphaFoldDB" id="A0A6A5WI09"/>
<evidence type="ECO:0000256" key="1">
    <source>
        <dbReference type="SAM" id="MobiDB-lite"/>
    </source>
</evidence>
<accession>A0A6A5WI09</accession>
<proteinExistence type="predicted"/>
<dbReference type="Proteomes" id="UP000799779">
    <property type="component" value="Unassembled WGS sequence"/>
</dbReference>
<name>A0A6A5WI09_9PLEO</name>
<dbReference type="OrthoDB" id="5081713at2759"/>
<feature type="region of interest" description="Disordered" evidence="1">
    <location>
        <begin position="218"/>
        <end position="349"/>
    </location>
</feature>
<keyword evidence="3" id="KW-1185">Reference proteome</keyword>
<feature type="compositionally biased region" description="Basic and acidic residues" evidence="1">
    <location>
        <begin position="369"/>
        <end position="429"/>
    </location>
</feature>
<feature type="compositionally biased region" description="Acidic residues" evidence="1">
    <location>
        <begin position="471"/>
        <end position="511"/>
    </location>
</feature>
<evidence type="ECO:0000313" key="3">
    <source>
        <dbReference type="Proteomes" id="UP000799779"/>
    </source>
</evidence>
<organism evidence="2 3">
    <name type="scientific">Amniculicola lignicola CBS 123094</name>
    <dbReference type="NCBI Taxonomy" id="1392246"/>
    <lineage>
        <taxon>Eukaryota</taxon>
        <taxon>Fungi</taxon>
        <taxon>Dikarya</taxon>
        <taxon>Ascomycota</taxon>
        <taxon>Pezizomycotina</taxon>
        <taxon>Dothideomycetes</taxon>
        <taxon>Pleosporomycetidae</taxon>
        <taxon>Pleosporales</taxon>
        <taxon>Amniculicolaceae</taxon>
        <taxon>Amniculicola</taxon>
    </lineage>
</organism>
<evidence type="ECO:0000313" key="2">
    <source>
        <dbReference type="EMBL" id="KAF2001483.1"/>
    </source>
</evidence>
<feature type="compositionally biased region" description="Polar residues" evidence="1">
    <location>
        <begin position="236"/>
        <end position="247"/>
    </location>
</feature>
<feature type="compositionally biased region" description="Basic and acidic residues" evidence="1">
    <location>
        <begin position="436"/>
        <end position="448"/>
    </location>
</feature>
<gene>
    <name evidence="2" type="ORF">P154DRAFT_619485</name>
</gene>
<dbReference type="EMBL" id="ML977583">
    <property type="protein sequence ID" value="KAF2001483.1"/>
    <property type="molecule type" value="Genomic_DNA"/>
</dbReference>
<feature type="compositionally biased region" description="Basic and acidic residues" evidence="1">
    <location>
        <begin position="320"/>
        <end position="349"/>
    </location>
</feature>
<feature type="region of interest" description="Disordered" evidence="1">
    <location>
        <begin position="364"/>
        <end position="517"/>
    </location>
</feature>